<accession>H8FXZ3</accession>
<reference evidence="1 2" key="1">
    <citation type="journal article" date="2012" name="J. Bacteriol.">
        <title>Draft Genome Sequence of the Purple Photosynthetic Bacterium Phaeospirillum molischianum DSM120, a Particularly Versatile Bacterium.</title>
        <authorList>
            <person name="Duquesne K."/>
            <person name="Prima V."/>
            <person name="Ji B."/>
            <person name="Rouy Z."/>
            <person name="Medigue C."/>
            <person name="Talla E."/>
            <person name="Sturgis J.N."/>
        </authorList>
    </citation>
    <scope>NUCLEOTIDE SEQUENCE [LARGE SCALE GENOMIC DNA]</scope>
    <source>
        <strain evidence="2">DSM120</strain>
    </source>
</reference>
<dbReference type="Proteomes" id="UP000004169">
    <property type="component" value="Unassembled WGS sequence"/>
</dbReference>
<proteinExistence type="predicted"/>
<dbReference type="EMBL" id="CAHP01000060">
    <property type="protein sequence ID" value="CCG43231.1"/>
    <property type="molecule type" value="Genomic_DNA"/>
</dbReference>
<evidence type="ECO:0000313" key="2">
    <source>
        <dbReference type="Proteomes" id="UP000004169"/>
    </source>
</evidence>
<name>H8FXZ3_MAGML</name>
<evidence type="ECO:0000313" key="1">
    <source>
        <dbReference type="EMBL" id="CCG43231.1"/>
    </source>
</evidence>
<protein>
    <submittedName>
        <fullName evidence="1">Uncharacterized protein</fullName>
    </submittedName>
</protein>
<sequence length="114" mass="12374">MVNLDYLPATRSLWRVITTPLNGFNPATTIISHDVVAVWGSLDCPDATAALVPPNPIAIGWALFDGPDATASAVPLDVELVADRRCRRCQLTDENKGEKKMFLQCILGHCDIAN</sequence>
<dbReference type="STRING" id="1150626.PHAMO_80022"/>
<organism evidence="1 2">
    <name type="scientific">Magnetospirillum molischianum DSM 120</name>
    <dbReference type="NCBI Taxonomy" id="1150626"/>
    <lineage>
        <taxon>Bacteria</taxon>
        <taxon>Pseudomonadati</taxon>
        <taxon>Pseudomonadota</taxon>
        <taxon>Alphaproteobacteria</taxon>
        <taxon>Rhodospirillales</taxon>
        <taxon>Rhodospirillaceae</taxon>
        <taxon>Magnetospirillum</taxon>
    </lineage>
</organism>
<gene>
    <name evidence="1" type="ORF">PHAMO_80022</name>
</gene>
<comment type="caution">
    <text evidence="1">The sequence shown here is derived from an EMBL/GenBank/DDBJ whole genome shotgun (WGS) entry which is preliminary data.</text>
</comment>
<keyword evidence="2" id="KW-1185">Reference proteome</keyword>
<dbReference type="AlphaFoldDB" id="H8FXZ3"/>